<dbReference type="GO" id="GO:0005524">
    <property type="term" value="F:ATP binding"/>
    <property type="evidence" value="ECO:0007669"/>
    <property type="project" value="InterPro"/>
</dbReference>
<dbReference type="GO" id="GO:0030163">
    <property type="term" value="P:protein catabolic process"/>
    <property type="evidence" value="ECO:0007669"/>
    <property type="project" value="TreeGrafter"/>
</dbReference>
<sequence>MHGHSDQDGRATDQQVVGELSCDLRRITHQRRWCRRIRSQLVMRLPWPFSLRWRAHPGALTADADDVPNLAPTALSGSAGTAPVDNVDAPDPDADHGHIRKQPSDPARIAVRVMLTRALEAAGISAGAAGRDGVVCLVLLPGSVWTMIAQDEWEDLACTDNRPADGLHEIYGTRAIWVASEAPREYERRQAAEKFATSIAKGRHCAAFTADPAWLPNDLVQAADIRLTVPRLCPDDVSAIVTELCDETPTERLSEEQTVLLTPRLLRLARRPGQAADAYVRKLVDLMDRDQAAAVRAAIVPTSPRNTPDLTRLHGMDEAVRWGVGLASDLRLVAEGKMTSTEVDRGCLLSGPPGVGKTLFARALARSCDVPLVSGSYSEWHGTGNAHQGDLLKAMRRTFSRARESAPCILFLDELDSFPNRSTVSYHYAEWEIQVVNGLLAEIDGVEGREGVVLIAACNYPDKLDPALIRSGRLDRHIRLSLPDRTALAAILREHLGADLAGVDLSAAALAATGGTGADCEKWVRGARRRARTAARAMMLDDLLAEISGMESRAPKDLWIAAVHEAGHAVAISVLRPGTLKGVSLRAGNGKGGFTDAEMAQSTHLCEADLKRQLMILLAGRAAEEELLGFASSGAGGEHESDLARATWLAVIADTALGLTEAGLVWYGMPDASTIPVVLARNARLAERVRARLDDAYAAARDLLIRPRTEAVRALATMLVERQLLDGPDAEAVIRRHANGESP</sequence>
<dbReference type="InterPro" id="IPR027417">
    <property type="entry name" value="P-loop_NTPase"/>
</dbReference>
<protein>
    <submittedName>
        <fullName evidence="2">AAA family ATPase</fullName>
    </submittedName>
</protein>
<dbReference type="Gene3D" id="3.40.50.300">
    <property type="entry name" value="P-loop containing nucleotide triphosphate hydrolases"/>
    <property type="match status" value="1"/>
</dbReference>
<evidence type="ECO:0000313" key="3">
    <source>
        <dbReference type="Proteomes" id="UP000325255"/>
    </source>
</evidence>
<dbReference type="Pfam" id="PF00004">
    <property type="entry name" value="AAA"/>
    <property type="match status" value="1"/>
</dbReference>
<dbReference type="GO" id="GO:0006508">
    <property type="term" value="P:proteolysis"/>
    <property type="evidence" value="ECO:0007669"/>
    <property type="project" value="InterPro"/>
</dbReference>
<keyword evidence="3" id="KW-1185">Reference proteome</keyword>
<evidence type="ECO:0000259" key="1">
    <source>
        <dbReference type="SMART" id="SM00382"/>
    </source>
</evidence>
<name>A0A5M6IK24_9PROT</name>
<dbReference type="Pfam" id="PF01434">
    <property type="entry name" value="Peptidase_M41"/>
    <property type="match status" value="1"/>
</dbReference>
<proteinExistence type="predicted"/>
<dbReference type="GO" id="GO:0004176">
    <property type="term" value="F:ATP-dependent peptidase activity"/>
    <property type="evidence" value="ECO:0007669"/>
    <property type="project" value="InterPro"/>
</dbReference>
<feature type="domain" description="AAA+ ATPase" evidence="1">
    <location>
        <begin position="343"/>
        <end position="484"/>
    </location>
</feature>
<gene>
    <name evidence="2" type="ORF">F1189_29935</name>
</gene>
<dbReference type="InterPro" id="IPR000642">
    <property type="entry name" value="Peptidase_M41"/>
</dbReference>
<dbReference type="CDD" id="cd19481">
    <property type="entry name" value="RecA-like_protease"/>
    <property type="match status" value="1"/>
</dbReference>
<accession>A0A5M6IK24</accession>
<dbReference type="SUPFAM" id="SSF52540">
    <property type="entry name" value="P-loop containing nucleoside triphosphate hydrolases"/>
    <property type="match status" value="1"/>
</dbReference>
<reference evidence="2 3" key="1">
    <citation type="submission" date="2019-09" db="EMBL/GenBank/DDBJ databases">
        <title>Genome sequence of Rhodovastum atsumiense, a diverse member of the Acetobacteraceae family of non-sulfur purple photosynthetic bacteria.</title>
        <authorList>
            <person name="Meyer T."/>
            <person name="Kyndt J."/>
        </authorList>
    </citation>
    <scope>NUCLEOTIDE SEQUENCE [LARGE SCALE GENOMIC DNA]</scope>
    <source>
        <strain evidence="2 3">DSM 21279</strain>
    </source>
</reference>
<dbReference type="EMBL" id="VWPK01000094">
    <property type="protein sequence ID" value="KAA5608247.1"/>
    <property type="molecule type" value="Genomic_DNA"/>
</dbReference>
<dbReference type="RefSeq" id="WP_150045534.1">
    <property type="nucleotide sequence ID" value="NZ_OW485601.1"/>
</dbReference>
<dbReference type="OrthoDB" id="9809379at2"/>
<dbReference type="PANTHER" id="PTHR23076">
    <property type="entry name" value="METALLOPROTEASE M41 FTSH"/>
    <property type="match status" value="1"/>
</dbReference>
<dbReference type="SUPFAM" id="SSF140990">
    <property type="entry name" value="FtsH protease domain-like"/>
    <property type="match status" value="1"/>
</dbReference>
<dbReference type="GO" id="GO:0004222">
    <property type="term" value="F:metalloendopeptidase activity"/>
    <property type="evidence" value="ECO:0007669"/>
    <property type="project" value="InterPro"/>
</dbReference>
<dbReference type="GO" id="GO:0016887">
    <property type="term" value="F:ATP hydrolysis activity"/>
    <property type="evidence" value="ECO:0007669"/>
    <property type="project" value="InterPro"/>
</dbReference>
<evidence type="ECO:0000313" key="2">
    <source>
        <dbReference type="EMBL" id="KAA5608247.1"/>
    </source>
</evidence>
<dbReference type="InterPro" id="IPR003593">
    <property type="entry name" value="AAA+_ATPase"/>
</dbReference>
<dbReference type="PANTHER" id="PTHR23076:SF97">
    <property type="entry name" value="ATP-DEPENDENT ZINC METALLOPROTEASE YME1L1"/>
    <property type="match status" value="1"/>
</dbReference>
<dbReference type="GO" id="GO:0005886">
    <property type="term" value="C:plasma membrane"/>
    <property type="evidence" value="ECO:0007669"/>
    <property type="project" value="TreeGrafter"/>
</dbReference>
<dbReference type="InterPro" id="IPR003959">
    <property type="entry name" value="ATPase_AAA_core"/>
</dbReference>
<comment type="caution">
    <text evidence="2">The sequence shown here is derived from an EMBL/GenBank/DDBJ whole genome shotgun (WGS) entry which is preliminary data.</text>
</comment>
<organism evidence="2 3">
    <name type="scientific">Rhodovastum atsumiense</name>
    <dbReference type="NCBI Taxonomy" id="504468"/>
    <lineage>
        <taxon>Bacteria</taxon>
        <taxon>Pseudomonadati</taxon>
        <taxon>Pseudomonadota</taxon>
        <taxon>Alphaproteobacteria</taxon>
        <taxon>Acetobacterales</taxon>
        <taxon>Acetobacteraceae</taxon>
        <taxon>Rhodovastum</taxon>
    </lineage>
</organism>
<dbReference type="Proteomes" id="UP000325255">
    <property type="component" value="Unassembled WGS sequence"/>
</dbReference>
<dbReference type="AlphaFoldDB" id="A0A5M6IK24"/>
<dbReference type="InterPro" id="IPR037219">
    <property type="entry name" value="Peptidase_M41-like"/>
</dbReference>
<dbReference type="Gene3D" id="1.20.58.760">
    <property type="entry name" value="Peptidase M41"/>
    <property type="match status" value="1"/>
</dbReference>
<dbReference type="SMART" id="SM00382">
    <property type="entry name" value="AAA"/>
    <property type="match status" value="1"/>
</dbReference>